<accession>A0A3F3H6E3</accession>
<sequence>QLIKNCGGSLITMSEVPEWKSQVNY</sequence>
<gene>
    <name evidence="1" type="ORF">FTRO_0510030</name>
</gene>
<dbReference type="Proteomes" id="UP000064514">
    <property type="component" value="Unassembled WGS sequence"/>
</dbReference>
<reference evidence="1" key="1">
    <citation type="journal article" date="2015" name="BMC Genomics">
        <title>Comparative genomics of Fructobacillus spp. and Leuconostoc spp. reveals niche-specific evolution of Fructobacillus spp.</title>
        <authorList>
            <person name="Endo A."/>
            <person name="Tanizawa Y."/>
            <person name="Tanaka N."/>
            <person name="Maeno S."/>
            <person name="Kumar H."/>
            <person name="Shiwa Y."/>
            <person name="Okada S."/>
            <person name="Yoshikawa H."/>
            <person name="Dicks L."/>
            <person name="Nakagawa J."/>
            <person name="Arita M."/>
        </authorList>
    </citation>
    <scope>NUCLEOTIDE SEQUENCE [LARGE SCALE GENOMIC DNA]</scope>
    <source>
        <strain evidence="1">F214-1</strain>
    </source>
</reference>
<protein>
    <submittedName>
        <fullName evidence="1">Uncharacterized protein</fullName>
    </submittedName>
</protein>
<organism evidence="1">
    <name type="scientific">Fructobacillus tropaeoli</name>
    <dbReference type="NCBI Taxonomy" id="709323"/>
    <lineage>
        <taxon>Bacteria</taxon>
        <taxon>Bacillati</taxon>
        <taxon>Bacillota</taxon>
        <taxon>Bacilli</taxon>
        <taxon>Lactobacillales</taxon>
        <taxon>Lactobacillaceae</taxon>
        <taxon>Fructobacillus</taxon>
    </lineage>
</organism>
<dbReference type="EMBL" id="DF968128">
    <property type="protein sequence ID" value="GAP05107.1"/>
    <property type="molecule type" value="Genomic_DNA"/>
</dbReference>
<proteinExistence type="predicted"/>
<evidence type="ECO:0000313" key="1">
    <source>
        <dbReference type="EMBL" id="GAP05107.1"/>
    </source>
</evidence>
<name>A0A3F3H6E3_9LACO</name>
<dbReference type="AlphaFoldDB" id="A0A3F3H6E3"/>
<feature type="non-terminal residue" evidence="1">
    <location>
        <position position="1"/>
    </location>
</feature>